<accession>A0A963YYT1</accession>
<dbReference type="Proteomes" id="UP000721844">
    <property type="component" value="Unassembled WGS sequence"/>
</dbReference>
<gene>
    <name evidence="3" type="ORF">ACELLULO517_05275</name>
</gene>
<reference evidence="3 4" key="1">
    <citation type="journal article" date="2021" name="Microorganisms">
        <title>Acidisoma silvae sp. nov. and Acidisomacellulosilytica sp. nov., Two Acidophilic Bacteria Isolated from Decaying Wood, Hydrolyzing Cellulose and Producing Poly-3-hydroxybutyrate.</title>
        <authorList>
            <person name="Mieszkin S."/>
            <person name="Pouder E."/>
            <person name="Uroz S."/>
            <person name="Simon-Colin C."/>
            <person name="Alain K."/>
        </authorList>
    </citation>
    <scope>NUCLEOTIDE SEQUENCE [LARGE SCALE GENOMIC DNA]</scope>
    <source>
        <strain evidence="3 4">HW T5.17</strain>
    </source>
</reference>
<name>A0A963YYT1_9PROT</name>
<feature type="domain" description="Antitoxin Xre/MbcA/ParS-like middle" evidence="2">
    <location>
        <begin position="69"/>
        <end position="118"/>
    </location>
</feature>
<feature type="region of interest" description="Disordered" evidence="1">
    <location>
        <begin position="1"/>
        <end position="41"/>
    </location>
</feature>
<dbReference type="AlphaFoldDB" id="A0A963YYT1"/>
<dbReference type="InterPro" id="IPR056312">
    <property type="entry name" value="Xre-MbcA-ParS_M"/>
</dbReference>
<dbReference type="EMBL" id="JAESVA010000002">
    <property type="protein sequence ID" value="MCB8879637.1"/>
    <property type="molecule type" value="Genomic_DNA"/>
</dbReference>
<keyword evidence="4" id="KW-1185">Reference proteome</keyword>
<evidence type="ECO:0000313" key="4">
    <source>
        <dbReference type="Proteomes" id="UP000721844"/>
    </source>
</evidence>
<proteinExistence type="predicted"/>
<comment type="caution">
    <text evidence="3">The sequence shown here is derived from an EMBL/GenBank/DDBJ whole genome shotgun (WGS) entry which is preliminary data.</text>
</comment>
<dbReference type="Pfam" id="PF23125">
    <property type="entry name" value="Xre-MbcA-ParS_M"/>
    <property type="match status" value="1"/>
</dbReference>
<organism evidence="3 4">
    <name type="scientific">Acidisoma cellulosilyticum</name>
    <dbReference type="NCBI Taxonomy" id="2802395"/>
    <lineage>
        <taxon>Bacteria</taxon>
        <taxon>Pseudomonadati</taxon>
        <taxon>Pseudomonadota</taxon>
        <taxon>Alphaproteobacteria</taxon>
        <taxon>Acetobacterales</taxon>
        <taxon>Acidocellaceae</taxon>
        <taxon>Acidisoma</taxon>
    </lineage>
</organism>
<sequence>MAQAVRRHQPAAFSRRGESLAGAAKDHADAPVEQSKGTGLGETLSLEEGLARLDGYITPRPLESWAGRVAGAGEIAQSFGVPRQTLNNWRQQKAIIGLLKGQRNLAYPLDQFIDGRPIKGLAEVVKIAPDDRAAWLWLRQAHGALDGQTPLDALKRGHVGSVTRIAEQDFV</sequence>
<protein>
    <submittedName>
        <fullName evidence="3">DUF2384 domain-containing protein</fullName>
    </submittedName>
</protein>
<evidence type="ECO:0000313" key="3">
    <source>
        <dbReference type="EMBL" id="MCB8879637.1"/>
    </source>
</evidence>
<dbReference type="RefSeq" id="WP_227306265.1">
    <property type="nucleotide sequence ID" value="NZ_JAESVA010000002.1"/>
</dbReference>
<evidence type="ECO:0000256" key="1">
    <source>
        <dbReference type="SAM" id="MobiDB-lite"/>
    </source>
</evidence>
<evidence type="ECO:0000259" key="2">
    <source>
        <dbReference type="Pfam" id="PF23125"/>
    </source>
</evidence>